<dbReference type="AlphaFoldDB" id="C6XKE9"/>
<dbReference type="HOGENOM" id="CLU_692183_0_0_5"/>
<sequence>MVGLDRIRPLSGGKKRLASKSMTGIVLGVAIIVGGCDYLLEPIEEPGAQPTPKPSAPITPTPSPTSDPISPIPTSTPLPEETGAVGSDENTDDLTDSDLVDQEEEVVEEPVSNDDTSETSPETEPTATPTPTPEKPLPTPSATPSPDPVIEPVFEYRPPGDLEPNSGSGAEELTVYVPDMVFPIKTAPAHPQSQVYRYGGGIGGGDQCDERNFEIAWRDNFCENRTRTTTSPYCPSQGVHVGQDIRVGTPEGCMAERRLLPEERKRYEVVAAEDGYISNIGSYTVNVRAGGRIYRYMHMNMRALQVTLGQQVKAGDVIGYVSNDFGGTPTTLHLHFEIKINTAEYGWTWAPPYTSLVKAYERRENAPGEMVLEN</sequence>
<dbReference type="eggNOG" id="COG0739">
    <property type="taxonomic scope" value="Bacteria"/>
</dbReference>
<protein>
    <submittedName>
        <fullName evidence="3">Peptidase M23</fullName>
    </submittedName>
</protein>
<dbReference type="EMBL" id="CP001678">
    <property type="protein sequence ID" value="ACT57747.1"/>
    <property type="molecule type" value="Genomic_DNA"/>
</dbReference>
<dbReference type="Gene3D" id="2.70.70.10">
    <property type="entry name" value="Glucose Permease (Domain IIA)"/>
    <property type="match status" value="1"/>
</dbReference>
<organism evidence="3 4">
    <name type="scientific">Hirschia baltica (strain ATCC 49814 / DSM 5838 / IFAM 1418)</name>
    <dbReference type="NCBI Taxonomy" id="582402"/>
    <lineage>
        <taxon>Bacteria</taxon>
        <taxon>Pseudomonadati</taxon>
        <taxon>Pseudomonadota</taxon>
        <taxon>Alphaproteobacteria</taxon>
        <taxon>Hyphomonadales</taxon>
        <taxon>Hyphomonadaceae</taxon>
        <taxon>Hirschia</taxon>
    </lineage>
</organism>
<dbReference type="Proteomes" id="UP000002745">
    <property type="component" value="Chromosome"/>
</dbReference>
<dbReference type="OrthoDB" id="7172069at2"/>
<dbReference type="InterPro" id="IPR050570">
    <property type="entry name" value="Cell_wall_metabolism_enzyme"/>
</dbReference>
<feature type="compositionally biased region" description="Pro residues" evidence="1">
    <location>
        <begin position="128"/>
        <end position="149"/>
    </location>
</feature>
<dbReference type="GO" id="GO:0004222">
    <property type="term" value="F:metalloendopeptidase activity"/>
    <property type="evidence" value="ECO:0007669"/>
    <property type="project" value="TreeGrafter"/>
</dbReference>
<gene>
    <name evidence="3" type="ordered locus">Hbal_0045</name>
</gene>
<feature type="region of interest" description="Disordered" evidence="1">
    <location>
        <begin position="43"/>
        <end position="170"/>
    </location>
</feature>
<feature type="compositionally biased region" description="Acidic residues" evidence="1">
    <location>
        <begin position="89"/>
        <end position="117"/>
    </location>
</feature>
<evidence type="ECO:0000313" key="4">
    <source>
        <dbReference type="Proteomes" id="UP000002745"/>
    </source>
</evidence>
<dbReference type="Pfam" id="PF01551">
    <property type="entry name" value="Peptidase_M23"/>
    <property type="match status" value="1"/>
</dbReference>
<accession>C6XKE9</accession>
<evidence type="ECO:0000313" key="3">
    <source>
        <dbReference type="EMBL" id="ACT57747.1"/>
    </source>
</evidence>
<dbReference type="InterPro" id="IPR011055">
    <property type="entry name" value="Dup_hybrid_motif"/>
</dbReference>
<dbReference type="InterPro" id="IPR016047">
    <property type="entry name" value="M23ase_b-sheet_dom"/>
</dbReference>
<dbReference type="PANTHER" id="PTHR21666">
    <property type="entry name" value="PEPTIDASE-RELATED"/>
    <property type="match status" value="1"/>
</dbReference>
<dbReference type="RefSeq" id="WP_012777905.1">
    <property type="nucleotide sequence ID" value="NC_012982.1"/>
</dbReference>
<dbReference type="STRING" id="582402.Hbal_0045"/>
<evidence type="ECO:0000256" key="1">
    <source>
        <dbReference type="SAM" id="MobiDB-lite"/>
    </source>
</evidence>
<reference evidence="4" key="1">
    <citation type="journal article" date="2011" name="J. Bacteriol.">
        <title>Genome sequences of eight morphologically diverse alphaproteobacteria.</title>
        <authorList>
            <consortium name="US DOE Joint Genome Institute"/>
            <person name="Brown P.J."/>
            <person name="Kysela D.T."/>
            <person name="Buechlein A."/>
            <person name="Hemmerich C."/>
            <person name="Brun Y.V."/>
        </authorList>
    </citation>
    <scope>NUCLEOTIDE SEQUENCE [LARGE SCALE GENOMIC DNA]</scope>
    <source>
        <strain evidence="4">ATCC 49814 / DSM 5838 / IFAM 1418</strain>
    </source>
</reference>
<keyword evidence="4" id="KW-1185">Reference proteome</keyword>
<proteinExistence type="predicted"/>
<dbReference type="CDD" id="cd12797">
    <property type="entry name" value="M23_peptidase"/>
    <property type="match status" value="1"/>
</dbReference>
<evidence type="ECO:0000259" key="2">
    <source>
        <dbReference type="Pfam" id="PF01551"/>
    </source>
</evidence>
<feature type="domain" description="M23ase beta-sheet core" evidence="2">
    <location>
        <begin position="268"/>
        <end position="342"/>
    </location>
</feature>
<dbReference type="KEGG" id="hba:Hbal_0045"/>
<dbReference type="PANTHER" id="PTHR21666:SF270">
    <property type="entry name" value="MUREIN HYDROLASE ACTIVATOR ENVC"/>
    <property type="match status" value="1"/>
</dbReference>
<name>C6XKE9_HIRBI</name>
<dbReference type="SUPFAM" id="SSF51261">
    <property type="entry name" value="Duplicated hybrid motif"/>
    <property type="match status" value="1"/>
</dbReference>
<feature type="compositionally biased region" description="Low complexity" evidence="1">
    <location>
        <begin position="118"/>
        <end position="127"/>
    </location>
</feature>
<feature type="compositionally biased region" description="Pro residues" evidence="1">
    <location>
        <begin position="49"/>
        <end position="76"/>
    </location>
</feature>